<sequence length="379" mass="44274">MPSPPSPITQIQNRFIPITPYPSNTSPIARPTYSVLAKLQGLPPSPNPYHRSPTSASSSINKTEFYINPNTQVIKILESFEEQKLNQGFSVLLDYLFPQEANFYKNDFQTRLYYEAILIDSGSVQIRHNYSKTEPEKIEFSKVKIIKVISPKEWGNRLFTNRTLSCYPDYPAYNYHDYTEAWDKAFLLKAHFHTWFFHFAESFSLDYPKWFVKWFKTMGQISESYPPKVLEGYNQYKNMFLQESVPSFEYTLQFSAIFKLPWILSFTHKKKEAEGTSPPLLIRQFSVKWWKQVKEDQANKEAVIKYYNSFIQESPSTSTSKTSSVSKLSKSNKELAQKIKDCDDDEEFARLMNHIRNSPTPSEDLFQDSQDPYDSIDLI</sequence>
<dbReference type="EMBL" id="BQNB010012396">
    <property type="protein sequence ID" value="GJT03062.1"/>
    <property type="molecule type" value="Genomic_DNA"/>
</dbReference>
<gene>
    <name evidence="2" type="ORF">Tco_0824231</name>
</gene>
<feature type="region of interest" description="Disordered" evidence="1">
    <location>
        <begin position="356"/>
        <end position="379"/>
    </location>
</feature>
<dbReference type="Proteomes" id="UP001151760">
    <property type="component" value="Unassembled WGS sequence"/>
</dbReference>
<evidence type="ECO:0000313" key="2">
    <source>
        <dbReference type="EMBL" id="GJT03062.1"/>
    </source>
</evidence>
<comment type="caution">
    <text evidence="2">The sequence shown here is derived from an EMBL/GenBank/DDBJ whole genome shotgun (WGS) entry which is preliminary data.</text>
</comment>
<name>A0ABQ5AMU2_9ASTR</name>
<keyword evidence="3" id="KW-1185">Reference proteome</keyword>
<dbReference type="PANTHER" id="PTHR48434:SF1">
    <property type="entry name" value="(RAPE) HYPOTHETICAL PROTEIN"/>
    <property type="match status" value="1"/>
</dbReference>
<proteinExistence type="predicted"/>
<organism evidence="2 3">
    <name type="scientific">Tanacetum coccineum</name>
    <dbReference type="NCBI Taxonomy" id="301880"/>
    <lineage>
        <taxon>Eukaryota</taxon>
        <taxon>Viridiplantae</taxon>
        <taxon>Streptophyta</taxon>
        <taxon>Embryophyta</taxon>
        <taxon>Tracheophyta</taxon>
        <taxon>Spermatophyta</taxon>
        <taxon>Magnoliopsida</taxon>
        <taxon>eudicotyledons</taxon>
        <taxon>Gunneridae</taxon>
        <taxon>Pentapetalae</taxon>
        <taxon>asterids</taxon>
        <taxon>campanulids</taxon>
        <taxon>Asterales</taxon>
        <taxon>Asteraceae</taxon>
        <taxon>Asteroideae</taxon>
        <taxon>Anthemideae</taxon>
        <taxon>Anthemidinae</taxon>
        <taxon>Tanacetum</taxon>
    </lineage>
</organism>
<dbReference type="PANTHER" id="PTHR48434">
    <property type="entry name" value="(RAPE) HYPOTHETICAL PROTEIN"/>
    <property type="match status" value="1"/>
</dbReference>
<feature type="compositionally biased region" description="Polar residues" evidence="1">
    <location>
        <begin position="356"/>
        <end position="372"/>
    </location>
</feature>
<reference evidence="2" key="2">
    <citation type="submission" date="2022-01" db="EMBL/GenBank/DDBJ databases">
        <authorList>
            <person name="Yamashiro T."/>
            <person name="Shiraishi A."/>
            <person name="Satake H."/>
            <person name="Nakayama K."/>
        </authorList>
    </citation>
    <scope>NUCLEOTIDE SEQUENCE</scope>
</reference>
<evidence type="ECO:0000256" key="1">
    <source>
        <dbReference type="SAM" id="MobiDB-lite"/>
    </source>
</evidence>
<protein>
    <submittedName>
        <fullName evidence="2">Uncharacterized protein</fullName>
    </submittedName>
</protein>
<reference evidence="2" key="1">
    <citation type="journal article" date="2022" name="Int. J. Mol. Sci.">
        <title>Draft Genome of Tanacetum Coccineum: Genomic Comparison of Closely Related Tanacetum-Family Plants.</title>
        <authorList>
            <person name="Yamashiro T."/>
            <person name="Shiraishi A."/>
            <person name="Nakayama K."/>
            <person name="Satake H."/>
        </authorList>
    </citation>
    <scope>NUCLEOTIDE SEQUENCE</scope>
</reference>
<evidence type="ECO:0000313" key="3">
    <source>
        <dbReference type="Proteomes" id="UP001151760"/>
    </source>
</evidence>
<accession>A0ABQ5AMU2</accession>